<organism evidence="6 7">
    <name type="scientific">Candidatus Johnevansia muelleri</name>
    <dbReference type="NCBI Taxonomy" id="1495769"/>
    <lineage>
        <taxon>Bacteria</taxon>
        <taxon>Pseudomonadati</taxon>
        <taxon>Pseudomonadota</taxon>
        <taxon>Gammaproteobacteria</taxon>
        <taxon>Candidatus Johnevansiales</taxon>
        <taxon>Candidatus Johnevansiaceae</taxon>
        <taxon>Candidatus Johnevansia</taxon>
    </lineage>
</organism>
<evidence type="ECO:0000313" key="6">
    <source>
        <dbReference type="EMBL" id="CDZ16370.1"/>
    </source>
</evidence>
<evidence type="ECO:0000256" key="1">
    <source>
        <dbReference type="ARBA" id="ARBA00009254"/>
    </source>
</evidence>
<dbReference type="GO" id="GO:0006412">
    <property type="term" value="P:translation"/>
    <property type="evidence" value="ECO:0007669"/>
    <property type="project" value="UniProtKB-UniRule"/>
</dbReference>
<dbReference type="SUPFAM" id="SSF46561">
    <property type="entry name" value="Ribosomal protein L29 (L29p)"/>
    <property type="match status" value="1"/>
</dbReference>
<evidence type="ECO:0000256" key="2">
    <source>
        <dbReference type="ARBA" id="ARBA00022980"/>
    </source>
</evidence>
<dbReference type="Gene3D" id="6.10.140.1970">
    <property type="match status" value="1"/>
</dbReference>
<dbReference type="GO" id="GO:0003735">
    <property type="term" value="F:structural constituent of ribosome"/>
    <property type="evidence" value="ECO:0007669"/>
    <property type="project" value="InterPro"/>
</dbReference>
<dbReference type="InterPro" id="IPR001854">
    <property type="entry name" value="Ribosomal_uL29"/>
</dbReference>
<dbReference type="InterPro" id="IPR036049">
    <property type="entry name" value="Ribosomal_uL29_sf"/>
</dbReference>
<dbReference type="HAMAP" id="MF_00374">
    <property type="entry name" value="Ribosomal_uL29"/>
    <property type="match status" value="1"/>
</dbReference>
<evidence type="ECO:0000256" key="5">
    <source>
        <dbReference type="HAMAP-Rule" id="MF_00374"/>
    </source>
</evidence>
<evidence type="ECO:0000313" key="7">
    <source>
        <dbReference type="Proteomes" id="UP000032420"/>
    </source>
</evidence>
<dbReference type="Pfam" id="PF00831">
    <property type="entry name" value="Ribosomal_L29"/>
    <property type="match status" value="1"/>
</dbReference>
<sequence>MSKNKNFCKESKSLLKEKLLYFLGEQFKLRIKKNIGKLNNVHLLNNMRINIARIKTLIREK</sequence>
<dbReference type="AlphaFoldDB" id="A0A078KHG3"/>
<name>A0A078KHG3_9GAMM</name>
<protein>
    <recommendedName>
        <fullName evidence="4 5">Large ribosomal subunit protein uL29</fullName>
    </recommendedName>
</protein>
<evidence type="ECO:0000256" key="3">
    <source>
        <dbReference type="ARBA" id="ARBA00023274"/>
    </source>
</evidence>
<gene>
    <name evidence="5 6" type="primary">rpmC</name>
    <name evidence="6" type="ORF">CEM_102</name>
</gene>
<dbReference type="STRING" id="1495769.CEM_102"/>
<evidence type="ECO:0000256" key="4">
    <source>
        <dbReference type="ARBA" id="ARBA00035204"/>
    </source>
</evidence>
<dbReference type="EMBL" id="LM655252">
    <property type="protein sequence ID" value="CDZ16370.1"/>
    <property type="molecule type" value="Genomic_DNA"/>
</dbReference>
<dbReference type="NCBIfam" id="TIGR00012">
    <property type="entry name" value="L29"/>
    <property type="match status" value="1"/>
</dbReference>
<keyword evidence="7" id="KW-1185">Reference proteome</keyword>
<reference evidence="7" key="1">
    <citation type="submission" date="2014-07" db="EMBL/GenBank/DDBJ databases">
        <authorList>
            <person name="Santos-Garcia D."/>
        </authorList>
    </citation>
    <scope>NUCLEOTIDE SEQUENCE [LARGE SCALE GENOMIC DNA]</scope>
</reference>
<dbReference type="OrthoDB" id="9815192at2"/>
<keyword evidence="3 5" id="KW-0687">Ribonucleoprotein</keyword>
<dbReference type="Proteomes" id="UP000032420">
    <property type="component" value="Chromosome I"/>
</dbReference>
<dbReference type="KEGG" id="eme:CEM_102"/>
<keyword evidence="2 5" id="KW-0689">Ribosomal protein</keyword>
<proteinExistence type="inferred from homology"/>
<comment type="similarity">
    <text evidence="1 5">Belongs to the universal ribosomal protein uL29 family.</text>
</comment>
<dbReference type="HOGENOM" id="CLU_158491_1_2_6"/>
<dbReference type="GO" id="GO:0005840">
    <property type="term" value="C:ribosome"/>
    <property type="evidence" value="ECO:0007669"/>
    <property type="project" value="UniProtKB-KW"/>
</dbReference>
<dbReference type="GO" id="GO:1990904">
    <property type="term" value="C:ribonucleoprotein complex"/>
    <property type="evidence" value="ECO:0007669"/>
    <property type="project" value="UniProtKB-KW"/>
</dbReference>
<accession>A0A078KHG3</accession>